<dbReference type="AlphaFoldDB" id="L0I8A3"/>
<dbReference type="eggNOG" id="arCOG00381">
    <property type="taxonomic scope" value="Archaea"/>
</dbReference>
<keyword evidence="2" id="KW-0812">Transmembrane</keyword>
<keyword evidence="2" id="KW-1133">Transmembrane helix</keyword>
<feature type="compositionally biased region" description="Acidic residues" evidence="1">
    <location>
        <begin position="389"/>
        <end position="405"/>
    </location>
</feature>
<dbReference type="Pfam" id="PF24036">
    <property type="entry name" value="DUF7345"/>
    <property type="match status" value="1"/>
</dbReference>
<protein>
    <submittedName>
        <fullName evidence="5">Uncharacterized protein</fullName>
    </submittedName>
</protein>
<feature type="region of interest" description="Disordered" evidence="1">
    <location>
        <begin position="294"/>
        <end position="319"/>
    </location>
</feature>
<gene>
    <name evidence="5" type="ordered locus">Halru_0395</name>
</gene>
<reference evidence="5" key="1">
    <citation type="submission" date="2011-09" db="EMBL/GenBank/DDBJ databases">
        <title>Complete sequence of Halovivax ruber XH-70.</title>
        <authorList>
            <consortium name="US DOE Joint Genome Institute"/>
            <person name="Lucas S."/>
            <person name="Han J."/>
            <person name="Lapidus A."/>
            <person name="Cheng J.-F."/>
            <person name="Goodwin L."/>
            <person name="Pitluck S."/>
            <person name="Peters L."/>
            <person name="Mikhailova N."/>
            <person name="Davenport K."/>
            <person name="Detter J.C."/>
            <person name="Han C."/>
            <person name="Tapia R."/>
            <person name="Land M."/>
            <person name="Hauser L."/>
            <person name="Kyrpides N."/>
            <person name="Ivanova N."/>
            <person name="Pagani I."/>
            <person name="Sproer C."/>
            <person name="Anderson I."/>
            <person name="Woyke T."/>
        </authorList>
    </citation>
    <scope>NUCLEOTIDE SEQUENCE</scope>
    <source>
        <strain evidence="5">XH-70</strain>
    </source>
</reference>
<feature type="domain" description="DUF7345" evidence="4">
    <location>
        <begin position="82"/>
        <end position="210"/>
    </location>
</feature>
<dbReference type="Pfam" id="PF24034">
    <property type="entry name" value="DUF7343"/>
    <property type="match status" value="1"/>
</dbReference>
<dbReference type="GeneID" id="14375703"/>
<dbReference type="HOGENOM" id="CLU_048695_1_0_2"/>
<organism evidence="5 6">
    <name type="scientific">Halovivax ruber (strain DSM 18193 / JCM 13892 / XH-70)</name>
    <dbReference type="NCBI Taxonomy" id="797302"/>
    <lineage>
        <taxon>Archaea</taxon>
        <taxon>Methanobacteriati</taxon>
        <taxon>Methanobacteriota</taxon>
        <taxon>Stenosarchaea group</taxon>
        <taxon>Halobacteria</taxon>
        <taxon>Halobacteriales</taxon>
        <taxon>Natrialbaceae</taxon>
        <taxon>Halovivax</taxon>
    </lineage>
</organism>
<evidence type="ECO:0000313" key="5">
    <source>
        <dbReference type="EMBL" id="AGB15038.1"/>
    </source>
</evidence>
<dbReference type="EMBL" id="CP003050">
    <property type="protein sequence ID" value="AGB15038.1"/>
    <property type="molecule type" value="Genomic_DNA"/>
</dbReference>
<keyword evidence="6" id="KW-1185">Reference proteome</keyword>
<evidence type="ECO:0000256" key="2">
    <source>
        <dbReference type="SAM" id="Phobius"/>
    </source>
</evidence>
<dbReference type="RefSeq" id="WP_015299729.1">
    <property type="nucleotide sequence ID" value="NC_019964.1"/>
</dbReference>
<proteinExistence type="predicted"/>
<dbReference type="STRING" id="797302.Halru_0395"/>
<keyword evidence="2" id="KW-0472">Membrane</keyword>
<evidence type="ECO:0000259" key="3">
    <source>
        <dbReference type="Pfam" id="PF24034"/>
    </source>
</evidence>
<feature type="transmembrane region" description="Helical" evidence="2">
    <location>
        <begin position="266"/>
        <end position="287"/>
    </location>
</feature>
<feature type="region of interest" description="Disordered" evidence="1">
    <location>
        <begin position="379"/>
        <end position="405"/>
    </location>
</feature>
<dbReference type="InterPro" id="IPR055767">
    <property type="entry name" value="DUF7343"/>
</dbReference>
<feature type="domain" description="DUF7343" evidence="3">
    <location>
        <begin position="318"/>
        <end position="379"/>
    </location>
</feature>
<sequence>MAGWPVRGVQVLCGGVLLAALVVGALSLGSVSALAGAAPTATDGAVVPADDSLGTGAKWQPQAQSNETEPTLVTGFDRVETRIELLENSSASVTVTYRYLRSDNASAAEWENIRSNVSASPRSYLAGERARWNDTVAAGQNATGREMDVSDFAIRTEEGMTPQAYGDVIVTFRWASFAQVEPKWIGAGDALSRFALEDRATLRIQWPDGYVLQDASPDPDDTDRRTVVGWHGEETDFLEDEPWIEVIHEGAPPETAGAGPDSSRSILPFVIVGLTIALLGVAVAWWFRRSDADRGTDPAVDPPVAPADEPSVAPPPDLMSNEERVLSLLRSNGGRMKQQTVVAELDWTEAKTSQVVGDLRDGGAVEVFRLGRENVLAVPDHEPGSAVDAETDAGEPAADDGEDAE</sequence>
<accession>L0I8A3</accession>
<dbReference type="Proteomes" id="UP000010846">
    <property type="component" value="Chromosome"/>
</dbReference>
<dbReference type="InterPro" id="IPR055769">
    <property type="entry name" value="DUF7345"/>
</dbReference>
<dbReference type="KEGG" id="hru:Halru_0395"/>
<name>L0I8A3_HALRX</name>
<evidence type="ECO:0000313" key="6">
    <source>
        <dbReference type="Proteomes" id="UP000010846"/>
    </source>
</evidence>
<evidence type="ECO:0000256" key="1">
    <source>
        <dbReference type="SAM" id="MobiDB-lite"/>
    </source>
</evidence>
<evidence type="ECO:0000259" key="4">
    <source>
        <dbReference type="Pfam" id="PF24036"/>
    </source>
</evidence>